<feature type="region of interest" description="Disordered" evidence="2">
    <location>
        <begin position="417"/>
        <end position="480"/>
    </location>
</feature>
<dbReference type="PANTHER" id="PTHR28634">
    <property type="entry name" value="ZINC FINGER B-BOX DOMAIN-CONTAINING PROTEIN 1"/>
    <property type="match status" value="1"/>
</dbReference>
<name>A0A8S4BVK7_9TELE</name>
<feature type="region of interest" description="Disordered" evidence="2">
    <location>
        <begin position="662"/>
        <end position="683"/>
    </location>
</feature>
<dbReference type="PANTHER" id="PTHR28634:SF1">
    <property type="entry name" value="ZINC FINGER B-BOX DOMAIN-CONTAINING PROTEIN 1"/>
    <property type="match status" value="1"/>
</dbReference>
<keyword evidence="4" id="KW-1185">Reference proteome</keyword>
<sequence length="767" mass="85621">MNLNDFVVLPSNKTISVKLNARNMQDLQMDTLALGNESMAMEEKLQQLKDNMSKEKEERGFHQKGALKLHSMVPIQANLQTHVSTQDIVNFVQRQIDDGSSRSTFKPSFLVSTNSNITISSNTRREDESPEKATEVQEKLSELDPDCCQILVRGHGDEKNVGLTEDHLGEFPFNFQSGQHNKESSSGHSEEDLKIWRGEKSHKEEQNLSQALWTHAKSVSVSEMATQADLTMNREAEKRRKGTDERITVKVEFTKNNLTYLDRLLLKKHRRISVGSDHSSHGSGPDLKSLNAMDTKEEITSNLSAEEEDFHRYCTSLFEIPLWRNWTEPQSATPESCLVIEVLDETCRDMEVICDVEQKAVSNRGIPAVQKSSWRELTPLSQTDLASSRFSTAVNSSPSSKPSILSGIPVQLKSAKKLHSSKCQTSQPEHSIKEMSSKNKAPSSPIVESPATSKTKTSISATASQSSMSIISPTVNESRSISGTAPVQSLLPHSQSEIPKSLHSPRLCLSDASLLDGEWSANLQEYPSWSPSLSITLRSTFTVSPSSSTEFTFLPKVYHKDMLENNQDSSHRSRLPQCPKLLGEPVFSQSSFKAPTGIRMSSQQSQHSMWASKFPLLKNQFPPENSVKPVLSQVSPVPYAVSPYSRSWPALKNDEAPVFLPSTSIPDDQKSTRSHQDTKRVSSSLRNVFQNPLKLDEDEELSTATQEIMEICKVDEMGCEDPDVDMDTTAHMLQGLEQELKDMSKENLDLVLDMGDGENDNGRHHFM</sequence>
<feature type="compositionally biased region" description="Basic and acidic residues" evidence="2">
    <location>
        <begin position="667"/>
        <end position="680"/>
    </location>
</feature>
<protein>
    <submittedName>
        <fullName evidence="3">(Atlantic silverside) hypothetical protein</fullName>
    </submittedName>
</protein>
<dbReference type="EMBL" id="CAJRST010037777">
    <property type="protein sequence ID" value="CAG6005397.1"/>
    <property type="molecule type" value="Genomic_DNA"/>
</dbReference>
<organism evidence="3 4">
    <name type="scientific">Menidia menidia</name>
    <name type="common">Atlantic silverside</name>
    <dbReference type="NCBI Taxonomy" id="238744"/>
    <lineage>
        <taxon>Eukaryota</taxon>
        <taxon>Metazoa</taxon>
        <taxon>Chordata</taxon>
        <taxon>Craniata</taxon>
        <taxon>Vertebrata</taxon>
        <taxon>Euteleostomi</taxon>
        <taxon>Actinopterygii</taxon>
        <taxon>Neopterygii</taxon>
        <taxon>Teleostei</taxon>
        <taxon>Neoteleostei</taxon>
        <taxon>Acanthomorphata</taxon>
        <taxon>Ovalentaria</taxon>
        <taxon>Atherinomorphae</taxon>
        <taxon>Atheriniformes</taxon>
        <taxon>Atherinopsidae</taxon>
        <taxon>Menidiinae</taxon>
        <taxon>Menidia</taxon>
    </lineage>
</organism>
<feature type="compositionally biased region" description="Low complexity" evidence="2">
    <location>
        <begin position="449"/>
        <end position="474"/>
    </location>
</feature>
<accession>A0A8S4BVK7</accession>
<dbReference type="InterPro" id="IPR037688">
    <property type="entry name" value="ZBBX"/>
</dbReference>
<evidence type="ECO:0000256" key="2">
    <source>
        <dbReference type="SAM" id="MobiDB-lite"/>
    </source>
</evidence>
<dbReference type="AlphaFoldDB" id="A0A8S4BVK7"/>
<keyword evidence="1" id="KW-0175">Coiled coil</keyword>
<dbReference type="OrthoDB" id="6226111at2759"/>
<gene>
    <name evidence="3" type="ORF">MMEN_LOCUS18558</name>
</gene>
<evidence type="ECO:0000313" key="3">
    <source>
        <dbReference type="EMBL" id="CAG6005397.1"/>
    </source>
</evidence>
<proteinExistence type="predicted"/>
<evidence type="ECO:0000313" key="4">
    <source>
        <dbReference type="Proteomes" id="UP000677803"/>
    </source>
</evidence>
<reference evidence="3" key="1">
    <citation type="submission" date="2021-05" db="EMBL/GenBank/DDBJ databases">
        <authorList>
            <person name="Tigano A."/>
        </authorList>
    </citation>
    <scope>NUCLEOTIDE SEQUENCE</scope>
</reference>
<feature type="non-terminal residue" evidence="3">
    <location>
        <position position="1"/>
    </location>
</feature>
<evidence type="ECO:0000256" key="1">
    <source>
        <dbReference type="SAM" id="Coils"/>
    </source>
</evidence>
<comment type="caution">
    <text evidence="3">The sequence shown here is derived from an EMBL/GenBank/DDBJ whole genome shotgun (WGS) entry which is preliminary data.</text>
</comment>
<feature type="coiled-coil region" evidence="1">
    <location>
        <begin position="726"/>
        <end position="753"/>
    </location>
</feature>
<dbReference type="Proteomes" id="UP000677803">
    <property type="component" value="Unassembled WGS sequence"/>
</dbReference>